<evidence type="ECO:0000313" key="2">
    <source>
        <dbReference type="EMBL" id="GCE75518.1"/>
    </source>
</evidence>
<dbReference type="Gene3D" id="3.40.50.1110">
    <property type="entry name" value="SGNH hydrolase"/>
    <property type="match status" value="1"/>
</dbReference>
<protein>
    <submittedName>
        <fullName evidence="2">Lipase</fullName>
    </submittedName>
</protein>
<dbReference type="AlphaFoldDB" id="A0A402DN53"/>
<reference evidence="2 3" key="1">
    <citation type="submission" date="2019-01" db="EMBL/GenBank/DDBJ databases">
        <title>Draft genome sequence of Cellulomonas takizawaensis strain TKZ-21.</title>
        <authorList>
            <person name="Yamamura H."/>
            <person name="Hayashi T."/>
            <person name="Hamada M."/>
            <person name="Serisawa Y."/>
            <person name="Matsuyama K."/>
            <person name="Nakagawa Y."/>
            <person name="Otoguro M."/>
            <person name="Yanagida F."/>
            <person name="Hayakawa M."/>
        </authorList>
    </citation>
    <scope>NUCLEOTIDE SEQUENCE [LARGE SCALE GENOMIC DNA]</scope>
    <source>
        <strain evidence="2 3">NBRC12680</strain>
    </source>
</reference>
<keyword evidence="3" id="KW-1185">Reference proteome</keyword>
<dbReference type="Pfam" id="PF13472">
    <property type="entry name" value="Lipase_GDSL_2"/>
    <property type="match status" value="1"/>
</dbReference>
<dbReference type="GO" id="GO:0004622">
    <property type="term" value="F:phosphatidylcholine lysophospholipase activity"/>
    <property type="evidence" value="ECO:0007669"/>
    <property type="project" value="TreeGrafter"/>
</dbReference>
<dbReference type="RefSeq" id="WP_130780118.1">
    <property type="nucleotide sequence ID" value="NZ_BIMR01000028.1"/>
</dbReference>
<gene>
    <name evidence="2" type="ORF">CBZ_05740</name>
</gene>
<dbReference type="Proteomes" id="UP000289954">
    <property type="component" value="Unassembled WGS sequence"/>
</dbReference>
<proteinExistence type="predicted"/>
<dbReference type="InterPro" id="IPR036514">
    <property type="entry name" value="SGNH_hydro_sf"/>
</dbReference>
<feature type="domain" description="SGNH hydrolase-type esterase" evidence="1">
    <location>
        <begin position="16"/>
        <end position="196"/>
    </location>
</feature>
<dbReference type="SUPFAM" id="SSF52266">
    <property type="entry name" value="SGNH hydrolase"/>
    <property type="match status" value="1"/>
</dbReference>
<dbReference type="CDD" id="cd01834">
    <property type="entry name" value="SGNH_hydrolase_like_2"/>
    <property type="match status" value="1"/>
</dbReference>
<dbReference type="InterPro" id="IPR013830">
    <property type="entry name" value="SGNH_hydro"/>
</dbReference>
<comment type="caution">
    <text evidence="2">The sequence shown here is derived from an EMBL/GenBank/DDBJ whole genome shotgun (WGS) entry which is preliminary data.</text>
</comment>
<name>A0A402DN53_9CELL</name>
<dbReference type="OrthoDB" id="9794725at2"/>
<evidence type="ECO:0000259" key="1">
    <source>
        <dbReference type="Pfam" id="PF13472"/>
    </source>
</evidence>
<accession>A0A402DN53</accession>
<evidence type="ECO:0000313" key="3">
    <source>
        <dbReference type="Proteomes" id="UP000289954"/>
    </source>
</evidence>
<dbReference type="EMBL" id="BIMR01000028">
    <property type="protein sequence ID" value="GCE75518.1"/>
    <property type="molecule type" value="Genomic_DNA"/>
</dbReference>
<dbReference type="InterPro" id="IPR051532">
    <property type="entry name" value="Ester_Hydrolysis_Enzymes"/>
</dbReference>
<organism evidence="2 3">
    <name type="scientific">Cellulomonas biazotea</name>
    <dbReference type="NCBI Taxonomy" id="1709"/>
    <lineage>
        <taxon>Bacteria</taxon>
        <taxon>Bacillati</taxon>
        <taxon>Actinomycetota</taxon>
        <taxon>Actinomycetes</taxon>
        <taxon>Micrococcales</taxon>
        <taxon>Cellulomonadaceae</taxon>
        <taxon>Cellulomonas</taxon>
    </lineage>
</organism>
<dbReference type="PANTHER" id="PTHR30383">
    <property type="entry name" value="THIOESTERASE 1/PROTEASE 1/LYSOPHOSPHOLIPASE L1"/>
    <property type="match status" value="1"/>
</dbReference>
<sequence>MTTTFLQPGDRVLLTGDSVTDWGRDRDDPTSLGHGYAGIVAALAGARRPDLGLTFLNRGVGGDTSAMLRDRWERDAVALEPTVVSVLVGINDTWRRYDAGTPTTTAAYEDNLAAMLATVRDRLGARVVLVEPFLVPVRPDQHAWREDLDPRIGVVRRLAAEHRAVLIPADGLFAAAAVRTSPEAWCHDGVHPTPAGFGLLAEAWLAAVGVGPR</sequence>
<dbReference type="PANTHER" id="PTHR30383:SF5">
    <property type="entry name" value="SGNH HYDROLASE-TYPE ESTERASE DOMAIN-CONTAINING PROTEIN"/>
    <property type="match status" value="1"/>
</dbReference>